<comment type="catalytic activity">
    <reaction evidence="5 6">
        <text>N(1)-(5-phospho-beta-D-ribosyl)glycinamide + (6R)-10-formyltetrahydrofolate = N(2)-formyl-N(1)-(5-phospho-beta-D-ribosyl)glycinamide + (6S)-5,6,7,8-tetrahydrofolate + H(+)</text>
        <dbReference type="Rhea" id="RHEA:15053"/>
        <dbReference type="ChEBI" id="CHEBI:15378"/>
        <dbReference type="ChEBI" id="CHEBI:57453"/>
        <dbReference type="ChEBI" id="CHEBI:143788"/>
        <dbReference type="ChEBI" id="CHEBI:147286"/>
        <dbReference type="ChEBI" id="CHEBI:195366"/>
        <dbReference type="EC" id="2.1.2.2"/>
    </reaction>
</comment>
<evidence type="ECO:0000256" key="2">
    <source>
        <dbReference type="ARBA" id="ARBA00022679"/>
    </source>
</evidence>
<feature type="binding site" evidence="6">
    <location>
        <position position="65"/>
    </location>
    <ligand>
        <name>(6R)-10-formyltetrahydrofolate</name>
        <dbReference type="ChEBI" id="CHEBI:195366"/>
    </ligand>
</feature>
<organism evidence="8 9">
    <name type="scientific">Chryseolinea serpens</name>
    <dbReference type="NCBI Taxonomy" id="947013"/>
    <lineage>
        <taxon>Bacteria</taxon>
        <taxon>Pseudomonadati</taxon>
        <taxon>Bacteroidota</taxon>
        <taxon>Cytophagia</taxon>
        <taxon>Cytophagales</taxon>
        <taxon>Fulvivirgaceae</taxon>
        <taxon>Chryseolinea</taxon>
    </lineage>
</organism>
<dbReference type="NCBIfam" id="TIGR00639">
    <property type="entry name" value="PurN"/>
    <property type="match status" value="1"/>
</dbReference>
<dbReference type="STRING" id="947013.SAMN04488109_2752"/>
<proteinExistence type="inferred from homology"/>
<evidence type="ECO:0000256" key="3">
    <source>
        <dbReference type="ARBA" id="ARBA00022755"/>
    </source>
</evidence>
<dbReference type="OrthoDB" id="9806170at2"/>
<dbReference type="GO" id="GO:0005829">
    <property type="term" value="C:cytosol"/>
    <property type="evidence" value="ECO:0007669"/>
    <property type="project" value="TreeGrafter"/>
</dbReference>
<protein>
    <recommendedName>
        <fullName evidence="6">Phosphoribosylglycinamide formyltransferase</fullName>
        <ecNumber evidence="6">2.1.2.2</ecNumber>
    </recommendedName>
    <alternativeName>
        <fullName evidence="6">5'-phosphoribosylglycinamide transformylase</fullName>
    </alternativeName>
    <alternativeName>
        <fullName evidence="6">GAR transformylase</fullName>
        <shortName evidence="6">GART</shortName>
    </alternativeName>
</protein>
<dbReference type="AlphaFoldDB" id="A0A1M5P9L6"/>
<evidence type="ECO:0000256" key="6">
    <source>
        <dbReference type="HAMAP-Rule" id="MF_01930"/>
    </source>
</evidence>
<comment type="pathway">
    <text evidence="1 6">Purine metabolism; IMP biosynthesis via de novo pathway; N(2)-formyl-N(1)-(5-phospho-D-ribosyl)glycinamide from N(1)-(5-phospho-D-ribosyl)glycinamide (10-formyl THF route): step 1/1.</text>
</comment>
<keyword evidence="9" id="KW-1185">Reference proteome</keyword>
<dbReference type="CDD" id="cd08645">
    <property type="entry name" value="FMT_core_GART"/>
    <property type="match status" value="1"/>
</dbReference>
<evidence type="ECO:0000256" key="5">
    <source>
        <dbReference type="ARBA" id="ARBA00047664"/>
    </source>
</evidence>
<comment type="caution">
    <text evidence="6">Lacks conserved residue(s) required for the propagation of feature annotation.</text>
</comment>
<dbReference type="InterPro" id="IPR001555">
    <property type="entry name" value="GART_AS"/>
</dbReference>
<dbReference type="Pfam" id="PF00551">
    <property type="entry name" value="Formyl_trans_N"/>
    <property type="match status" value="1"/>
</dbReference>
<evidence type="ECO:0000256" key="4">
    <source>
        <dbReference type="ARBA" id="ARBA00038440"/>
    </source>
</evidence>
<dbReference type="PROSITE" id="PS00373">
    <property type="entry name" value="GART"/>
    <property type="match status" value="1"/>
</dbReference>
<dbReference type="SUPFAM" id="SSF53328">
    <property type="entry name" value="Formyltransferase"/>
    <property type="match status" value="1"/>
</dbReference>
<dbReference type="InterPro" id="IPR002376">
    <property type="entry name" value="Formyl_transf_N"/>
</dbReference>
<accession>A0A1M5P9L6</accession>
<evidence type="ECO:0000313" key="9">
    <source>
        <dbReference type="Proteomes" id="UP000184212"/>
    </source>
</evidence>
<dbReference type="EC" id="2.1.2.2" evidence="6"/>
<reference evidence="8 9" key="1">
    <citation type="submission" date="2016-11" db="EMBL/GenBank/DDBJ databases">
        <authorList>
            <person name="Jaros S."/>
            <person name="Januszkiewicz K."/>
            <person name="Wedrychowicz H."/>
        </authorList>
    </citation>
    <scope>NUCLEOTIDE SEQUENCE [LARGE SCALE GENOMIC DNA]</scope>
    <source>
        <strain evidence="8 9">DSM 24574</strain>
    </source>
</reference>
<name>A0A1M5P9L6_9BACT</name>
<dbReference type="HAMAP" id="MF_01930">
    <property type="entry name" value="PurN"/>
    <property type="match status" value="1"/>
</dbReference>
<dbReference type="PANTHER" id="PTHR43369:SF2">
    <property type="entry name" value="PHOSPHORIBOSYLGLYCINAMIDE FORMYLTRANSFERASE"/>
    <property type="match status" value="1"/>
</dbReference>
<feature type="binding site" evidence="6">
    <location>
        <begin position="15"/>
        <end position="17"/>
    </location>
    <ligand>
        <name>N(1)-(5-phospho-beta-D-ribosyl)glycinamide</name>
        <dbReference type="ChEBI" id="CHEBI:143788"/>
    </ligand>
</feature>
<sequence>MPKEFRIAIFASGSGTNAEEIMKHFSHHPRVEVVMLLSNSPEAYALKRAEKFNIPTAVFTRKDYKESQVVLEWLQQKQVTHVVLAGFLWLVPAYLTDAFPDRIINIHPSLLPKFGGKGMYGMKVHEAVKEQGEIATGITIHLVNEHYDEGRVIFQASCPVGPQDTPETIAQQVHRLEYAHYPRVIEEWVLGSA</sequence>
<comment type="function">
    <text evidence="6">Catalyzes the transfer of a formyl group from 10-formyltetrahydrofolate to 5-phospho-ribosyl-glycinamide (GAR), producing 5-phospho-ribosyl-N-formylglycinamide (FGAR) and tetrahydrofolate.</text>
</comment>
<evidence type="ECO:0000259" key="7">
    <source>
        <dbReference type="Pfam" id="PF00551"/>
    </source>
</evidence>
<feature type="site" description="Raises pKa of active site His" evidence="6">
    <location>
        <position position="148"/>
    </location>
</feature>
<comment type="similarity">
    <text evidence="4 6">Belongs to the GART family.</text>
</comment>
<dbReference type="RefSeq" id="WP_073134489.1">
    <property type="nucleotide sequence ID" value="NZ_FQWQ01000001.1"/>
</dbReference>
<evidence type="ECO:0000256" key="1">
    <source>
        <dbReference type="ARBA" id="ARBA00005054"/>
    </source>
</evidence>
<dbReference type="GO" id="GO:0004644">
    <property type="term" value="F:phosphoribosylglycinamide formyltransferase activity"/>
    <property type="evidence" value="ECO:0007669"/>
    <property type="project" value="UniProtKB-UniRule"/>
</dbReference>
<dbReference type="Proteomes" id="UP000184212">
    <property type="component" value="Unassembled WGS sequence"/>
</dbReference>
<feature type="binding site" evidence="6">
    <location>
        <position position="105"/>
    </location>
    <ligand>
        <name>(6R)-10-formyltetrahydrofolate</name>
        <dbReference type="ChEBI" id="CHEBI:195366"/>
    </ligand>
</feature>
<dbReference type="InterPro" id="IPR004607">
    <property type="entry name" value="GART"/>
</dbReference>
<dbReference type="UniPathway" id="UPA00074">
    <property type="reaction ID" value="UER00126"/>
</dbReference>
<keyword evidence="3 6" id="KW-0658">Purine biosynthesis</keyword>
<dbReference type="Gene3D" id="3.40.50.170">
    <property type="entry name" value="Formyl transferase, N-terminal domain"/>
    <property type="match status" value="1"/>
</dbReference>
<dbReference type="GO" id="GO:0006189">
    <property type="term" value="P:'de novo' IMP biosynthetic process"/>
    <property type="evidence" value="ECO:0007669"/>
    <property type="project" value="UniProtKB-UniRule"/>
</dbReference>
<feature type="active site" description="Proton donor" evidence="6">
    <location>
        <position position="107"/>
    </location>
</feature>
<dbReference type="EMBL" id="FQWQ01000001">
    <property type="protein sequence ID" value="SHG98442.1"/>
    <property type="molecule type" value="Genomic_DNA"/>
</dbReference>
<dbReference type="InterPro" id="IPR036477">
    <property type="entry name" value="Formyl_transf_N_sf"/>
</dbReference>
<keyword evidence="2 6" id="KW-0808">Transferase</keyword>
<feature type="domain" description="Formyl transferase N-terminal" evidence="7">
    <location>
        <begin position="6"/>
        <end position="185"/>
    </location>
</feature>
<evidence type="ECO:0000313" key="8">
    <source>
        <dbReference type="EMBL" id="SHG98442.1"/>
    </source>
</evidence>
<dbReference type="PANTHER" id="PTHR43369">
    <property type="entry name" value="PHOSPHORIBOSYLGLYCINAMIDE FORMYLTRANSFERASE"/>
    <property type="match status" value="1"/>
</dbReference>
<gene>
    <name evidence="6" type="primary">purN</name>
    <name evidence="8" type="ORF">SAMN04488109_2752</name>
</gene>